<dbReference type="PANTHER" id="PTHR32243:SF18">
    <property type="entry name" value="INNER MEMBRANE ABC TRANSPORTER PERMEASE PROTEIN YCJP"/>
    <property type="match status" value="1"/>
</dbReference>
<dbReference type="SUPFAM" id="SSF161098">
    <property type="entry name" value="MetI-like"/>
    <property type="match status" value="1"/>
</dbReference>
<dbReference type="RefSeq" id="WP_425562326.1">
    <property type="nucleotide sequence ID" value="NZ_BAAAYX010000002.1"/>
</dbReference>
<dbReference type="InterPro" id="IPR000515">
    <property type="entry name" value="MetI-like"/>
</dbReference>
<comment type="caution">
    <text evidence="9">The sequence shown here is derived from an EMBL/GenBank/DDBJ whole genome shotgun (WGS) entry which is preliminary data.</text>
</comment>
<accession>A0ABP7CRQ2</accession>
<feature type="domain" description="ABC transmembrane type-1" evidence="8">
    <location>
        <begin position="92"/>
        <end position="292"/>
    </location>
</feature>
<feature type="transmembrane region" description="Helical" evidence="7">
    <location>
        <begin position="91"/>
        <end position="115"/>
    </location>
</feature>
<keyword evidence="2 7" id="KW-0813">Transport</keyword>
<keyword evidence="4 7" id="KW-0812">Transmembrane</keyword>
<comment type="subcellular location">
    <subcellularLocation>
        <location evidence="1 7">Cell membrane</location>
        <topology evidence="1 7">Multi-pass membrane protein</topology>
    </subcellularLocation>
</comment>
<feature type="transmembrane region" description="Helical" evidence="7">
    <location>
        <begin position="127"/>
        <end position="147"/>
    </location>
</feature>
<evidence type="ECO:0000313" key="9">
    <source>
        <dbReference type="EMBL" id="GAA3693191.1"/>
    </source>
</evidence>
<evidence type="ECO:0000256" key="7">
    <source>
        <dbReference type="RuleBase" id="RU363032"/>
    </source>
</evidence>
<keyword evidence="10" id="KW-1185">Reference proteome</keyword>
<dbReference type="CDD" id="cd06261">
    <property type="entry name" value="TM_PBP2"/>
    <property type="match status" value="1"/>
</dbReference>
<sequence>MSTTTVEEHTSADEVAKLAHPKQSNKARIGMIASYVGMAVIVIYCILPFYWMIVSAFRQPTEGRSTEFLPNPPSVQNFIGVFAGSNNFGRALLNSVIVAGTTTILTLIIGMVASYALARLAFRGKAIVLGVIIACSMFPGITLLIPLLKMFSSTPPFGWFPYWINTYQALIVPSLSFALPLAVWNLTAFFRQLPVELEQAAMVDGCTPGQAFRKVIIPLAAPGVFTTAIITFIAAWNEFLIALTFAPDPRIQTATVAISKFTGTTGFDTPYGTIMAAGVIVTVPLLLAVLIFQRRIVAGLTAGGVK</sequence>
<feature type="transmembrane region" description="Helical" evidence="7">
    <location>
        <begin position="211"/>
        <end position="236"/>
    </location>
</feature>
<dbReference type="Pfam" id="PF00528">
    <property type="entry name" value="BPD_transp_1"/>
    <property type="match status" value="1"/>
</dbReference>
<evidence type="ECO:0000256" key="6">
    <source>
        <dbReference type="ARBA" id="ARBA00023136"/>
    </source>
</evidence>
<dbReference type="InterPro" id="IPR035906">
    <property type="entry name" value="MetI-like_sf"/>
</dbReference>
<dbReference type="InterPro" id="IPR050901">
    <property type="entry name" value="BP-dep_ABC_trans_perm"/>
</dbReference>
<keyword evidence="5 7" id="KW-1133">Transmembrane helix</keyword>
<evidence type="ECO:0000256" key="3">
    <source>
        <dbReference type="ARBA" id="ARBA00022475"/>
    </source>
</evidence>
<feature type="transmembrane region" description="Helical" evidence="7">
    <location>
        <begin position="32"/>
        <end position="53"/>
    </location>
</feature>
<comment type="similarity">
    <text evidence="7">Belongs to the binding-protein-dependent transport system permease family.</text>
</comment>
<dbReference type="Proteomes" id="UP001500051">
    <property type="component" value="Unassembled WGS sequence"/>
</dbReference>
<keyword evidence="6 7" id="KW-0472">Membrane</keyword>
<dbReference type="Gene3D" id="1.10.3720.10">
    <property type="entry name" value="MetI-like"/>
    <property type="match status" value="1"/>
</dbReference>
<dbReference type="EMBL" id="BAAAYX010000002">
    <property type="protein sequence ID" value="GAA3693191.1"/>
    <property type="molecule type" value="Genomic_DNA"/>
</dbReference>
<evidence type="ECO:0000313" key="10">
    <source>
        <dbReference type="Proteomes" id="UP001500051"/>
    </source>
</evidence>
<reference evidence="10" key="1">
    <citation type="journal article" date="2019" name="Int. J. Syst. Evol. Microbiol.">
        <title>The Global Catalogue of Microorganisms (GCM) 10K type strain sequencing project: providing services to taxonomists for standard genome sequencing and annotation.</title>
        <authorList>
            <consortium name="The Broad Institute Genomics Platform"/>
            <consortium name="The Broad Institute Genome Sequencing Center for Infectious Disease"/>
            <person name="Wu L."/>
            <person name="Ma J."/>
        </authorList>
    </citation>
    <scope>NUCLEOTIDE SEQUENCE [LARGE SCALE GENOMIC DNA]</scope>
    <source>
        <strain evidence="10">JCM 16548</strain>
    </source>
</reference>
<evidence type="ECO:0000256" key="5">
    <source>
        <dbReference type="ARBA" id="ARBA00022989"/>
    </source>
</evidence>
<dbReference type="PROSITE" id="PS50928">
    <property type="entry name" value="ABC_TM1"/>
    <property type="match status" value="1"/>
</dbReference>
<gene>
    <name evidence="9" type="ORF">GCM10022204_06050</name>
</gene>
<evidence type="ECO:0000256" key="4">
    <source>
        <dbReference type="ARBA" id="ARBA00022692"/>
    </source>
</evidence>
<evidence type="ECO:0000256" key="1">
    <source>
        <dbReference type="ARBA" id="ARBA00004651"/>
    </source>
</evidence>
<evidence type="ECO:0000256" key="2">
    <source>
        <dbReference type="ARBA" id="ARBA00022448"/>
    </source>
</evidence>
<evidence type="ECO:0000259" key="8">
    <source>
        <dbReference type="PROSITE" id="PS50928"/>
    </source>
</evidence>
<keyword evidence="3" id="KW-1003">Cell membrane</keyword>
<dbReference type="PANTHER" id="PTHR32243">
    <property type="entry name" value="MALTOSE TRANSPORT SYSTEM PERMEASE-RELATED"/>
    <property type="match status" value="1"/>
</dbReference>
<feature type="transmembrane region" description="Helical" evidence="7">
    <location>
        <begin position="271"/>
        <end position="292"/>
    </location>
</feature>
<feature type="transmembrane region" description="Helical" evidence="7">
    <location>
        <begin position="167"/>
        <end position="190"/>
    </location>
</feature>
<proteinExistence type="inferred from homology"/>
<organism evidence="9 10">
    <name type="scientific">Microlunatus aurantiacus</name>
    <dbReference type="NCBI Taxonomy" id="446786"/>
    <lineage>
        <taxon>Bacteria</taxon>
        <taxon>Bacillati</taxon>
        <taxon>Actinomycetota</taxon>
        <taxon>Actinomycetes</taxon>
        <taxon>Propionibacteriales</taxon>
        <taxon>Propionibacteriaceae</taxon>
        <taxon>Microlunatus</taxon>
    </lineage>
</organism>
<name>A0ABP7CRQ2_9ACTN</name>
<protein>
    <submittedName>
        <fullName evidence="9">Carbohydrate ABC transporter permease</fullName>
    </submittedName>
</protein>